<dbReference type="Pfam" id="PF12796">
    <property type="entry name" value="Ank_2"/>
    <property type="match status" value="1"/>
</dbReference>
<dbReference type="EMBL" id="CADCXV010000225">
    <property type="protein sequence ID" value="CAB0028966.1"/>
    <property type="molecule type" value="Genomic_DNA"/>
</dbReference>
<dbReference type="Pfam" id="PF13857">
    <property type="entry name" value="Ank_5"/>
    <property type="match status" value="1"/>
</dbReference>
<dbReference type="Pfam" id="PF08395">
    <property type="entry name" value="7tm_7"/>
    <property type="match status" value="2"/>
</dbReference>
<evidence type="ECO:0000256" key="8">
    <source>
        <dbReference type="SAM" id="Phobius"/>
    </source>
</evidence>
<feature type="repeat" description="ANK" evidence="6">
    <location>
        <begin position="908"/>
        <end position="941"/>
    </location>
</feature>
<evidence type="ECO:0000256" key="2">
    <source>
        <dbReference type="ARBA" id="ARBA00022475"/>
    </source>
</evidence>
<dbReference type="AlphaFoldDB" id="A0A6H5HWH9"/>
<keyword evidence="2" id="KW-1003">Cell membrane</keyword>
<dbReference type="InterPro" id="IPR013604">
    <property type="entry name" value="7TM_chemorcpt"/>
</dbReference>
<dbReference type="SUPFAM" id="SSF48403">
    <property type="entry name" value="Ankyrin repeat"/>
    <property type="match status" value="1"/>
</dbReference>
<evidence type="ECO:0000313" key="9">
    <source>
        <dbReference type="EMBL" id="CAB0028966.1"/>
    </source>
</evidence>
<feature type="transmembrane region" description="Helical" evidence="8">
    <location>
        <begin position="145"/>
        <end position="163"/>
    </location>
</feature>
<keyword evidence="6" id="KW-0040">ANK repeat</keyword>
<evidence type="ECO:0000256" key="7">
    <source>
        <dbReference type="SAM" id="MobiDB-lite"/>
    </source>
</evidence>
<dbReference type="OrthoDB" id="10057496at2759"/>
<feature type="transmembrane region" description="Helical" evidence="8">
    <location>
        <begin position="183"/>
        <end position="205"/>
    </location>
</feature>
<dbReference type="GO" id="GO:0005886">
    <property type="term" value="C:plasma membrane"/>
    <property type="evidence" value="ECO:0007669"/>
    <property type="project" value="UniProtKB-SubCell"/>
</dbReference>
<dbReference type="Gene3D" id="1.25.40.20">
    <property type="entry name" value="Ankyrin repeat-containing domain"/>
    <property type="match status" value="3"/>
</dbReference>
<organism evidence="9 10">
    <name type="scientific">Trichogramma brassicae</name>
    <dbReference type="NCBI Taxonomy" id="86971"/>
    <lineage>
        <taxon>Eukaryota</taxon>
        <taxon>Metazoa</taxon>
        <taxon>Ecdysozoa</taxon>
        <taxon>Arthropoda</taxon>
        <taxon>Hexapoda</taxon>
        <taxon>Insecta</taxon>
        <taxon>Pterygota</taxon>
        <taxon>Neoptera</taxon>
        <taxon>Endopterygota</taxon>
        <taxon>Hymenoptera</taxon>
        <taxon>Apocrita</taxon>
        <taxon>Proctotrupomorpha</taxon>
        <taxon>Chalcidoidea</taxon>
        <taxon>Trichogrammatidae</taxon>
        <taxon>Trichogramma</taxon>
    </lineage>
</organism>
<dbReference type="PROSITE" id="PS50297">
    <property type="entry name" value="ANK_REP_REGION"/>
    <property type="match status" value="3"/>
</dbReference>
<evidence type="ECO:0000256" key="5">
    <source>
        <dbReference type="ARBA" id="ARBA00023136"/>
    </source>
</evidence>
<feature type="transmembrane region" description="Helical" evidence="8">
    <location>
        <begin position="238"/>
        <end position="255"/>
    </location>
</feature>
<feature type="repeat" description="ANK" evidence="6">
    <location>
        <begin position="1056"/>
        <end position="1088"/>
    </location>
</feature>
<comment type="subcellular location">
    <subcellularLocation>
        <location evidence="1">Cell membrane</location>
        <topology evidence="1">Multi-pass membrane protein</topology>
    </subcellularLocation>
</comment>
<dbReference type="InterPro" id="IPR036770">
    <property type="entry name" value="Ankyrin_rpt-contain_sf"/>
</dbReference>
<sequence>MLGGFAGELTSSRVLVQQQQQQQQRSSRTSRPFQDAYTPRGICLDADNNLRSSWRSNCGRDLGSRSSISGTIPRQTRGTARAKPYTCRTYIALQNTTEHFQFSDVRNSSWSIMYSRYKRYFGLVPAKFEMITKPSYHWRFTSTRLSRAYNLILVVFIMTWGVVTTNAEKHGYYQTTKSSFEVLIMLIKSYMRFIAACFSLLVFAFKANEFVQLINRLMTIKDMSQLVNKKTSVTFKKLLWSCIKIHIAFNALWLIKRVPWNYFEVMYVINSIAYFLSINIINGIFVQYMFFLLFFKREIRILNETLMDMGQPRIAQLIRLDDKQIRRNKLMRLFKLYTALHTFSQDLSRFYALSILIDIPEILVALILHIYRLLYQHVENQWYGDLNYPLHIYRSLLFGLLLISIPLSLTIVVTGCVNETEKTGRIISSMLMDPQNAFMSEEIGNALTTYVMIVMQWISIPELLLALVTREIFATFVYCPMMIQKMAVWDSIKIFIGFSILWIITRLRYVSYEIDVFLWKSAYLLSDHIVNVIIVQYICFLLFIKQVIKLINSTMSDMEKLRSTQLKTMKLYQTASLHSKLSSLSEKLSSFFSLPMLTIIVYIYVSLIIESYYIATSTTSKLEAEFFLDVLYALTLALEVLSLTMAVRAVIEELKRLYIALNFQRMTFSVFRFFSLDEELMTSFHTHRDQFFNEFGLLIRDWKGQVPNLRDIFTKQEMDWLLEACIKWSSWSLEIVDFVIRSGYKDEANLDEDGKPLLHCTTAVHQIGRSYGSKIKLLRKLFEIYDKFHVNYTDVSGYTHFHMACKYGLDDVAEKFLELGQDPNCLVPETGDSTLHLVATINFEYFEKSIIRLLKHGADPNQSNEDGSTPLHVICRNDKYYSYHKIRRLFEVIDDFQQTVLIDAQDERGDTPLHLALKDGNDVGTVDELLRRGANPNLANEDGSTSLHVICRNNKYGYYMIQRLLESVEDFQQTALINAQDKRGDTPLHLAVKHCHDEEVELLLRRGSDPSLANAQGQTPLHGVCRSNGKYYMLPLFFDICDEKSHPVLLNVRDNEGNTPLHLAISCGNAEMIESLLRRGTDPNLPNAKGLTPLHLIARKYENGDLLQRFFEFIDEFGNTVQIDAQDNEGDTPLHLAFVRKRGDDRTAAEKRLRSEFGQCGRTDSSARHLPEQLERLLV</sequence>
<feature type="transmembrane region" description="Helical" evidence="8">
    <location>
        <begin position="267"/>
        <end position="295"/>
    </location>
</feature>
<feature type="transmembrane region" description="Helical" evidence="8">
    <location>
        <begin position="591"/>
        <end position="614"/>
    </location>
</feature>
<keyword evidence="10" id="KW-1185">Reference proteome</keyword>
<accession>A0A6H5HWH9</accession>
<dbReference type="SMART" id="SM00248">
    <property type="entry name" value="ANK"/>
    <property type="match status" value="9"/>
</dbReference>
<evidence type="ECO:0000256" key="3">
    <source>
        <dbReference type="ARBA" id="ARBA00022692"/>
    </source>
</evidence>
<name>A0A6H5HWH9_9HYME</name>
<dbReference type="InterPro" id="IPR002110">
    <property type="entry name" value="Ankyrin_rpt"/>
</dbReference>
<keyword evidence="5 8" id="KW-0472">Membrane</keyword>
<evidence type="ECO:0000256" key="6">
    <source>
        <dbReference type="PROSITE-ProRule" id="PRU00023"/>
    </source>
</evidence>
<protein>
    <submittedName>
        <fullName evidence="9">Uncharacterized protein</fullName>
    </submittedName>
</protein>
<feature type="transmembrane region" description="Helical" evidence="8">
    <location>
        <begin position="492"/>
        <end position="509"/>
    </location>
</feature>
<evidence type="ECO:0000256" key="4">
    <source>
        <dbReference type="ARBA" id="ARBA00022989"/>
    </source>
</evidence>
<keyword evidence="4 8" id="KW-1133">Transmembrane helix</keyword>
<feature type="transmembrane region" description="Helical" evidence="8">
    <location>
        <begin position="626"/>
        <end position="651"/>
    </location>
</feature>
<dbReference type="PROSITE" id="PS50088">
    <property type="entry name" value="ANK_REPEAT"/>
    <property type="match status" value="3"/>
</dbReference>
<gene>
    <name evidence="9" type="ORF">TBRA_LOCUS1073</name>
</gene>
<keyword evidence="3 8" id="KW-0812">Transmembrane</keyword>
<dbReference type="PANTHER" id="PTHR24118:SF99">
    <property type="entry name" value="POTE ANKYRIN DOMAIN FAMILY MEMBER 3C-RELATED"/>
    <property type="match status" value="1"/>
</dbReference>
<evidence type="ECO:0000256" key="1">
    <source>
        <dbReference type="ARBA" id="ARBA00004651"/>
    </source>
</evidence>
<proteinExistence type="predicted"/>
<feature type="transmembrane region" description="Helical" evidence="8">
    <location>
        <begin position="529"/>
        <end position="548"/>
    </location>
</feature>
<dbReference type="GO" id="GO:0050909">
    <property type="term" value="P:sensory perception of taste"/>
    <property type="evidence" value="ECO:0007669"/>
    <property type="project" value="InterPro"/>
</dbReference>
<feature type="transmembrane region" description="Helical" evidence="8">
    <location>
        <begin position="438"/>
        <end position="458"/>
    </location>
</feature>
<dbReference type="PANTHER" id="PTHR24118">
    <property type="entry name" value="POTE ANKYRIN DOMAIN"/>
    <property type="match status" value="1"/>
</dbReference>
<evidence type="ECO:0000313" key="10">
    <source>
        <dbReference type="Proteomes" id="UP000479190"/>
    </source>
</evidence>
<feature type="transmembrane region" description="Helical" evidence="8">
    <location>
        <begin position="391"/>
        <end position="417"/>
    </location>
</feature>
<feature type="transmembrane region" description="Helical" evidence="8">
    <location>
        <begin position="350"/>
        <end position="371"/>
    </location>
</feature>
<reference evidence="9 10" key="1">
    <citation type="submission" date="2020-02" db="EMBL/GenBank/DDBJ databases">
        <authorList>
            <person name="Ferguson B K."/>
        </authorList>
    </citation>
    <scope>NUCLEOTIDE SEQUENCE [LARGE SCALE GENOMIC DNA]</scope>
</reference>
<feature type="region of interest" description="Disordered" evidence="7">
    <location>
        <begin position="1"/>
        <end position="35"/>
    </location>
</feature>
<dbReference type="Proteomes" id="UP000479190">
    <property type="component" value="Unassembled WGS sequence"/>
</dbReference>
<feature type="compositionally biased region" description="Low complexity" evidence="7">
    <location>
        <begin position="9"/>
        <end position="31"/>
    </location>
</feature>
<feature type="repeat" description="ANK" evidence="6">
    <location>
        <begin position="983"/>
        <end position="1015"/>
    </location>
</feature>